<dbReference type="STRING" id="456442.Mboo_2193"/>
<sequence length="157" mass="17531">MLCCNNAKPSFTPPVPDCLGKTDLRMSSPASSKSWIQYADRLVFITGDRITLAAYSFPFAGSRKIPFADIEQIQVLEPSLANGRWRIWGSGDLRTWFPLDIHRPSRDRIFVARLKTGRTRIGFTVEDSARVITVLENLRVPVTISESCAGRFTGVSP</sequence>
<dbReference type="HOGENOM" id="CLU_1673976_0_0_2"/>
<dbReference type="KEGG" id="mbn:Mboo_2193"/>
<accession>A7IAE6</accession>
<protein>
    <submittedName>
        <fullName evidence="1">Uncharacterized protein</fullName>
    </submittedName>
</protein>
<evidence type="ECO:0000313" key="2">
    <source>
        <dbReference type="Proteomes" id="UP000002408"/>
    </source>
</evidence>
<dbReference type="EMBL" id="CP000780">
    <property type="protein sequence ID" value="ABS56707.1"/>
    <property type="molecule type" value="Genomic_DNA"/>
</dbReference>
<name>A7IAE6_METB6</name>
<gene>
    <name evidence="1" type="ordered locus">Mboo_2193</name>
</gene>
<evidence type="ECO:0000313" key="1">
    <source>
        <dbReference type="EMBL" id="ABS56707.1"/>
    </source>
</evidence>
<proteinExistence type="predicted"/>
<keyword evidence="2" id="KW-1185">Reference proteome</keyword>
<dbReference type="eggNOG" id="arCOG09609">
    <property type="taxonomic scope" value="Archaea"/>
</dbReference>
<dbReference type="AlphaFoldDB" id="A7IAE6"/>
<dbReference type="Proteomes" id="UP000002408">
    <property type="component" value="Chromosome"/>
</dbReference>
<reference evidence="2" key="1">
    <citation type="journal article" date="2015" name="Microbiology">
        <title>Genome of Methanoregula boonei 6A8 reveals adaptations to oligotrophic peatland environments.</title>
        <authorList>
            <person name="Braeuer S."/>
            <person name="Cadillo-Quiroz H."/>
            <person name="Kyrpides N."/>
            <person name="Woyke T."/>
            <person name="Goodwin L."/>
            <person name="Detter C."/>
            <person name="Podell S."/>
            <person name="Yavitt J.B."/>
            <person name="Zinder S.H."/>
        </authorList>
    </citation>
    <scope>NUCLEOTIDE SEQUENCE [LARGE SCALE GENOMIC DNA]</scope>
    <source>
        <strain evidence="2">DSM 21154 / JCM 14090 / 6A8</strain>
    </source>
</reference>
<organism evidence="1 2">
    <name type="scientific">Methanoregula boonei (strain DSM 21154 / JCM 14090 / 6A8)</name>
    <dbReference type="NCBI Taxonomy" id="456442"/>
    <lineage>
        <taxon>Archaea</taxon>
        <taxon>Methanobacteriati</taxon>
        <taxon>Methanobacteriota</taxon>
        <taxon>Stenosarchaea group</taxon>
        <taxon>Methanomicrobia</taxon>
        <taxon>Methanomicrobiales</taxon>
        <taxon>Methanoregulaceae</taxon>
        <taxon>Methanoregula</taxon>
    </lineage>
</organism>